<reference evidence="2" key="1">
    <citation type="submission" date="2022-10" db="EMBL/GenBank/DDBJ databases">
        <authorList>
            <person name="Chen Y."/>
            <person name="Dougan E. K."/>
            <person name="Chan C."/>
            <person name="Rhodes N."/>
            <person name="Thang M."/>
        </authorList>
    </citation>
    <scope>NUCLEOTIDE SEQUENCE</scope>
</reference>
<dbReference type="OrthoDB" id="419654at2759"/>
<protein>
    <submittedName>
        <fullName evidence="2">Uncharacterized protein</fullName>
    </submittedName>
</protein>
<reference evidence="3 4" key="2">
    <citation type="submission" date="2024-05" db="EMBL/GenBank/DDBJ databases">
        <authorList>
            <person name="Chen Y."/>
            <person name="Shah S."/>
            <person name="Dougan E. K."/>
            <person name="Thang M."/>
            <person name="Chan C."/>
        </authorList>
    </citation>
    <scope>NUCLEOTIDE SEQUENCE [LARGE SCALE GENOMIC DNA]</scope>
</reference>
<evidence type="ECO:0000313" key="3">
    <source>
        <dbReference type="EMBL" id="CAL4781881.1"/>
    </source>
</evidence>
<sequence length="703" mass="78289">MTKRFTSQNLQWEARCGIFIHEECQPAQSMHSYQKVTVFSPTDRFTFFAERKILVWNALKTLTGHSLPNEVFLLPAGLLEAKATFPANFEVSDQEISLFAAVPAVVGTGSQLFALGSHNASCIAVLTARGIFVLRRDQGMTASDAFTTLNHHIGFRCTHLVGMLGEKHQEETLCPKAADNLQVLDYVKPKVQDGIISFTSSHEALKEFADFLQDTGLQKMLPALGVGIRHRCRKLHSSKDREDSDDAEAISTCAVYEQCSVSQSTFFFARSKPGTVQDRTHPPGKDITMAHFSEEWDPICAMFDLDKPWRFVGQGRSLNPQWPLRGFAEEDSEGTVYMQIGLKGGGPVKLKNSEQVSDDGNLNNLAEFEKASFTAELGHVLLKMVDHRGTISWCDITNFLDLEAKAEEGYYVIKGRFQTLRQRLEMLRETGIEKDELALLVIGGKGLCDGFDGQKLQAPVLYNEEPLILQAILFNLGAKDAGMPQTELETIPATDSHVVSFTAYADEIDSDTWSLILQAPVKNTMRILLPDQDAIETESLRWNLQCLCQDVTVIVALLVDRKATGGIPTKNMKSQETDAIGGVLSEDPWKSWIDNRGGTGMAQSANHSRSVTAPVVTQPPRRLEAPIEDRFTQHQTAVQELREKGEKDTKALRSDIAKLERTITAQQQQVQYNLEMTNAEFRAVRSETQSHLQTLSTTFQDSL</sequence>
<comment type="caution">
    <text evidence="2">The sequence shown here is derived from an EMBL/GenBank/DDBJ whole genome shotgun (WGS) entry which is preliminary data.</text>
</comment>
<evidence type="ECO:0000256" key="1">
    <source>
        <dbReference type="SAM" id="Coils"/>
    </source>
</evidence>
<evidence type="ECO:0000313" key="2">
    <source>
        <dbReference type="EMBL" id="CAI3994569.1"/>
    </source>
</evidence>
<organism evidence="2">
    <name type="scientific">Cladocopium goreaui</name>
    <dbReference type="NCBI Taxonomy" id="2562237"/>
    <lineage>
        <taxon>Eukaryota</taxon>
        <taxon>Sar</taxon>
        <taxon>Alveolata</taxon>
        <taxon>Dinophyceae</taxon>
        <taxon>Suessiales</taxon>
        <taxon>Symbiodiniaceae</taxon>
        <taxon>Cladocopium</taxon>
    </lineage>
</organism>
<dbReference type="EMBL" id="CAMXCT020001969">
    <property type="protein sequence ID" value="CAL1147944.1"/>
    <property type="molecule type" value="Genomic_DNA"/>
</dbReference>
<dbReference type="EMBL" id="CAMXCT010001969">
    <property type="protein sequence ID" value="CAI3994569.1"/>
    <property type="molecule type" value="Genomic_DNA"/>
</dbReference>
<keyword evidence="4" id="KW-1185">Reference proteome</keyword>
<dbReference type="EMBL" id="CAMXCT030001969">
    <property type="protein sequence ID" value="CAL4781881.1"/>
    <property type="molecule type" value="Genomic_DNA"/>
</dbReference>
<feature type="coiled-coil region" evidence="1">
    <location>
        <begin position="642"/>
        <end position="669"/>
    </location>
</feature>
<proteinExistence type="predicted"/>
<evidence type="ECO:0000313" key="4">
    <source>
        <dbReference type="Proteomes" id="UP001152797"/>
    </source>
</evidence>
<accession>A0A9P1CMV6</accession>
<dbReference type="AlphaFoldDB" id="A0A9P1CMV6"/>
<keyword evidence="1" id="KW-0175">Coiled coil</keyword>
<dbReference type="Proteomes" id="UP001152797">
    <property type="component" value="Unassembled WGS sequence"/>
</dbReference>
<name>A0A9P1CMV6_9DINO</name>
<gene>
    <name evidence="2" type="ORF">C1SCF055_LOCUS21210</name>
</gene>